<feature type="transmembrane region" description="Helical" evidence="12">
    <location>
        <begin position="74"/>
        <end position="96"/>
    </location>
</feature>
<evidence type="ECO:0000256" key="8">
    <source>
        <dbReference type="ARBA" id="ARBA00023065"/>
    </source>
</evidence>
<dbReference type="Pfam" id="PF00474">
    <property type="entry name" value="SSF"/>
    <property type="match status" value="2"/>
</dbReference>
<dbReference type="GO" id="GO:0015293">
    <property type="term" value="F:symporter activity"/>
    <property type="evidence" value="ECO:0007669"/>
    <property type="project" value="TreeGrafter"/>
</dbReference>
<keyword evidence="4" id="KW-1003">Cell membrane</keyword>
<comment type="caution">
    <text evidence="13">The sequence shown here is derived from an EMBL/GenBank/DDBJ whole genome shotgun (WGS) entry which is preliminary data.</text>
</comment>
<evidence type="ECO:0000256" key="9">
    <source>
        <dbReference type="ARBA" id="ARBA00023136"/>
    </source>
</evidence>
<keyword evidence="3" id="KW-0813">Transport</keyword>
<dbReference type="PANTHER" id="PTHR42985">
    <property type="entry name" value="SODIUM-COUPLED MONOCARBOXYLATE TRANSPORTER"/>
    <property type="match status" value="1"/>
</dbReference>
<evidence type="ECO:0000313" key="14">
    <source>
        <dbReference type="Proteomes" id="UP000248882"/>
    </source>
</evidence>
<evidence type="ECO:0000256" key="5">
    <source>
        <dbReference type="ARBA" id="ARBA00022692"/>
    </source>
</evidence>
<dbReference type="InterPro" id="IPR051163">
    <property type="entry name" value="Sodium:Solute_Symporter_SSF"/>
</dbReference>
<evidence type="ECO:0000256" key="10">
    <source>
        <dbReference type="ARBA" id="ARBA00023201"/>
    </source>
</evidence>
<dbReference type="PANTHER" id="PTHR42985:SF40">
    <property type="entry name" value="LD47995P-RELATED"/>
    <property type="match status" value="1"/>
</dbReference>
<dbReference type="PROSITE" id="PS50283">
    <property type="entry name" value="NA_SOLUT_SYMP_3"/>
    <property type="match status" value="1"/>
</dbReference>
<evidence type="ECO:0000256" key="12">
    <source>
        <dbReference type="SAM" id="Phobius"/>
    </source>
</evidence>
<keyword evidence="7" id="KW-0915">Sodium</keyword>
<dbReference type="Gene3D" id="1.20.1730.10">
    <property type="entry name" value="Sodium/glucose cotransporter"/>
    <property type="match status" value="1"/>
</dbReference>
<feature type="transmembrane region" description="Helical" evidence="12">
    <location>
        <begin position="511"/>
        <end position="528"/>
    </location>
</feature>
<dbReference type="GO" id="GO:0006814">
    <property type="term" value="P:sodium ion transport"/>
    <property type="evidence" value="ECO:0007669"/>
    <property type="project" value="UniProtKB-KW"/>
</dbReference>
<evidence type="ECO:0000256" key="1">
    <source>
        <dbReference type="ARBA" id="ARBA00004651"/>
    </source>
</evidence>
<keyword evidence="8" id="KW-0406">Ion transport</keyword>
<feature type="transmembrane region" description="Helical" evidence="12">
    <location>
        <begin position="457"/>
        <end position="476"/>
    </location>
</feature>
<protein>
    <submittedName>
        <fullName evidence="13">SSS family transporter</fullName>
    </submittedName>
</protein>
<dbReference type="AlphaFoldDB" id="A0A2W7QH26"/>
<dbReference type="Proteomes" id="UP000248882">
    <property type="component" value="Unassembled WGS sequence"/>
</dbReference>
<keyword evidence="14" id="KW-1185">Reference proteome</keyword>
<dbReference type="GO" id="GO:0005886">
    <property type="term" value="C:plasma membrane"/>
    <property type="evidence" value="ECO:0007669"/>
    <property type="project" value="UniProtKB-SubCell"/>
</dbReference>
<dbReference type="EMBL" id="QKZT01000022">
    <property type="protein sequence ID" value="PZX47838.1"/>
    <property type="molecule type" value="Genomic_DNA"/>
</dbReference>
<evidence type="ECO:0000313" key="13">
    <source>
        <dbReference type="EMBL" id="PZX47838.1"/>
    </source>
</evidence>
<keyword evidence="10" id="KW-0739">Sodium transport</keyword>
<dbReference type="OrthoDB" id="9803597at2"/>
<feature type="transmembrane region" description="Helical" evidence="12">
    <location>
        <begin position="482"/>
        <end position="504"/>
    </location>
</feature>
<feature type="transmembrane region" description="Helical" evidence="12">
    <location>
        <begin position="181"/>
        <end position="203"/>
    </location>
</feature>
<feature type="transmembrane region" description="Helical" evidence="12">
    <location>
        <begin position="269"/>
        <end position="297"/>
    </location>
</feature>
<reference evidence="13 14" key="1">
    <citation type="submission" date="2018-06" db="EMBL/GenBank/DDBJ databases">
        <title>Genomic Encyclopedia of Archaeal and Bacterial Type Strains, Phase II (KMG-II): from individual species to whole genera.</title>
        <authorList>
            <person name="Goeker M."/>
        </authorList>
    </citation>
    <scope>NUCLEOTIDE SEQUENCE [LARGE SCALE GENOMIC DNA]</scope>
    <source>
        <strain evidence="13 14">DSM 19830</strain>
    </source>
</reference>
<feature type="transmembrane region" description="Helical" evidence="12">
    <location>
        <begin position="6"/>
        <end position="22"/>
    </location>
</feature>
<accession>A0A2W7QH26</accession>
<evidence type="ECO:0000256" key="4">
    <source>
        <dbReference type="ARBA" id="ARBA00022475"/>
    </source>
</evidence>
<evidence type="ECO:0000256" key="7">
    <source>
        <dbReference type="ARBA" id="ARBA00023053"/>
    </source>
</evidence>
<gene>
    <name evidence="13" type="ORF">LV85_03822</name>
</gene>
<organism evidence="13 14">
    <name type="scientific">Algoriphagus chordae</name>
    <dbReference type="NCBI Taxonomy" id="237019"/>
    <lineage>
        <taxon>Bacteria</taxon>
        <taxon>Pseudomonadati</taxon>
        <taxon>Bacteroidota</taxon>
        <taxon>Cytophagia</taxon>
        <taxon>Cytophagales</taxon>
        <taxon>Cyclobacteriaceae</taxon>
        <taxon>Algoriphagus</taxon>
    </lineage>
</organism>
<evidence type="ECO:0000256" key="3">
    <source>
        <dbReference type="ARBA" id="ARBA00022448"/>
    </source>
</evidence>
<proteinExistence type="inferred from homology"/>
<keyword evidence="9 12" id="KW-0472">Membrane</keyword>
<evidence type="ECO:0000256" key="11">
    <source>
        <dbReference type="RuleBase" id="RU362091"/>
    </source>
</evidence>
<dbReference type="CDD" id="cd11494">
    <property type="entry name" value="SLC5sbd_NIS-like_u2"/>
    <property type="match status" value="1"/>
</dbReference>
<feature type="transmembrane region" description="Helical" evidence="12">
    <location>
        <begin position="147"/>
        <end position="169"/>
    </location>
</feature>
<dbReference type="InterPro" id="IPR001734">
    <property type="entry name" value="Na/solute_symporter"/>
</dbReference>
<name>A0A2W7QH26_9BACT</name>
<feature type="transmembrane region" description="Helical" evidence="12">
    <location>
        <begin position="543"/>
        <end position="565"/>
    </location>
</feature>
<comment type="similarity">
    <text evidence="2 11">Belongs to the sodium:solute symporter (SSF) (TC 2.A.21) family.</text>
</comment>
<feature type="transmembrane region" description="Helical" evidence="12">
    <location>
        <begin position="405"/>
        <end position="423"/>
    </location>
</feature>
<sequence>MSTLDWVVLFGTLTLIATYGVYKTYGPKSLDSYLRGKNSMNWWSIGLSIMATQASAITFLSTPGQAYEDGMRFIQFYFGLPLAMIVISVVFIPIYYKLKVYTAYEFLENRFDLKTRTLAALLFIIQRGLAAGITIYAPAIILSTLLGWNLTVTNILIGSVVILYTVSGGTEAVSITQKQQMAVMMGGMILAGIIVIQMLPISFQEAMHVAGKMDKLNMVNFEFDISDRYNIWSGMTAAVFLFTSYFGTDQSQVQRYLSGQTLSQSRMGLIMNGFLKIPMQFIILFIGVMVFVFYQFFLPPVVFNKVQTDKLRQSEYAAEFEGLEADYAENFEESKASYLDMLDAIDQEDESRETDIREKLSGLKSEQRAIRDEVKELIVTNDPVAETRDTDYVFMRFVMDNLPKGIIGLLFAVIFSAAMSSTASELNALGSTTTIDLYKRSIKKEGSDKHYLKSSKLFTAFWGLGAILFATYASLFENLIQAVNLLGSLFYGTILGIFLVAFFMKWVKGQAVFIAALLSQALVLFVHFNNGDVMDGNLWEIGFLWYNPIGCLAVMLLAALIQLVMPTAKATE</sequence>
<dbReference type="InterPro" id="IPR038377">
    <property type="entry name" value="Na/Glc_symporter_sf"/>
</dbReference>
<comment type="subcellular location">
    <subcellularLocation>
        <location evidence="1">Cell membrane</location>
        <topology evidence="1">Multi-pass membrane protein</topology>
    </subcellularLocation>
</comment>
<evidence type="ECO:0000256" key="2">
    <source>
        <dbReference type="ARBA" id="ARBA00006434"/>
    </source>
</evidence>
<evidence type="ECO:0000256" key="6">
    <source>
        <dbReference type="ARBA" id="ARBA00022989"/>
    </source>
</evidence>
<feature type="transmembrane region" description="Helical" evidence="12">
    <location>
        <begin position="42"/>
        <end position="62"/>
    </location>
</feature>
<keyword evidence="5 12" id="KW-0812">Transmembrane</keyword>
<feature type="transmembrane region" description="Helical" evidence="12">
    <location>
        <begin position="117"/>
        <end position="141"/>
    </location>
</feature>
<dbReference type="RefSeq" id="WP_111322426.1">
    <property type="nucleotide sequence ID" value="NZ_QKZT01000022.1"/>
</dbReference>
<keyword evidence="6 12" id="KW-1133">Transmembrane helix</keyword>